<dbReference type="InterPro" id="IPR057739">
    <property type="entry name" value="Glyco_hydro_29_N"/>
</dbReference>
<dbReference type="PANTHER" id="PTHR10030:SF37">
    <property type="entry name" value="ALPHA-L-FUCOSIDASE-RELATED"/>
    <property type="match status" value="1"/>
</dbReference>
<evidence type="ECO:0000313" key="9">
    <source>
        <dbReference type="EMBL" id="HIS76760.1"/>
    </source>
</evidence>
<evidence type="ECO:0000256" key="1">
    <source>
        <dbReference type="ARBA" id="ARBA00004071"/>
    </source>
</evidence>
<dbReference type="InterPro" id="IPR017853">
    <property type="entry name" value="GH"/>
</dbReference>
<evidence type="ECO:0000256" key="5">
    <source>
        <dbReference type="ARBA" id="ARBA00022801"/>
    </source>
</evidence>
<dbReference type="EC" id="3.2.1.51" evidence="3"/>
<keyword evidence="6" id="KW-0326">Glycosidase</keyword>
<dbReference type="GO" id="GO:0005764">
    <property type="term" value="C:lysosome"/>
    <property type="evidence" value="ECO:0007669"/>
    <property type="project" value="TreeGrafter"/>
</dbReference>
<evidence type="ECO:0000256" key="6">
    <source>
        <dbReference type="ARBA" id="ARBA00023295"/>
    </source>
</evidence>
<keyword evidence="4" id="KW-0732">Signal</keyword>
<feature type="domain" description="Glycoside hydrolase family 29 N-terminal" evidence="8">
    <location>
        <begin position="13"/>
        <end position="305"/>
    </location>
</feature>
<dbReference type="GO" id="GO:0016139">
    <property type="term" value="P:glycoside catabolic process"/>
    <property type="evidence" value="ECO:0007669"/>
    <property type="project" value="TreeGrafter"/>
</dbReference>
<evidence type="ECO:0000256" key="2">
    <source>
        <dbReference type="ARBA" id="ARBA00007951"/>
    </source>
</evidence>
<sequence length="413" mass="46476">MSVPTPEKRVADFEKMAYGMFIHWGMYSQLGMGEWVKAIPGMPDEEYDKLKDTFTGKDFDAEKIVLLAKKSGMKYITLTTRHHDGFSLYDTKELGDYNSLHSPAKRDFIKEFTDACHKHGVVPFLYHTTLDWHNKDFDNNFDAYLEYLRRSVEILCTGYGKIGGFWFDGNWSKQDADWKLDELYGTIRKYQPEAMIINNTGLSARGETGHPEIDSVTFEQGLPEPINREGMKKYVSGEMCYTLNDHWAYGKNDYNYKTPADLIKTLCKCRKAGANLLLNIGPDGDGGIPVIMEGILSVIGRWIEQTKGVIYGGKPCGISGIGEDFGLKTEDGRVYLFVFDLPIVGNESVTVNNAKVGPRAFTGVKGQVKSVKWLDNGRELPFAQNEEAGLLSFLPTGYQYGANMVVRVAEVQF</sequence>
<dbReference type="Pfam" id="PF01120">
    <property type="entry name" value="Alpha_L_fucos"/>
    <property type="match status" value="1"/>
</dbReference>
<comment type="function">
    <text evidence="1">Alpha-L-fucosidase is responsible for hydrolyzing the alpha-1,6-linked fucose joined to the reducing-end N-acetylglucosamine of the carbohydrate moieties of glycoproteins.</text>
</comment>
<comment type="caution">
    <text evidence="9">The sequence shown here is derived from an EMBL/GenBank/DDBJ whole genome shotgun (WGS) entry which is preliminary data.</text>
</comment>
<dbReference type="SMART" id="SM00812">
    <property type="entry name" value="Alpha_L_fucos"/>
    <property type="match status" value="1"/>
</dbReference>
<feature type="site" description="May be important for catalysis" evidence="7">
    <location>
        <position position="240"/>
    </location>
</feature>
<dbReference type="GO" id="GO:0006004">
    <property type="term" value="P:fucose metabolic process"/>
    <property type="evidence" value="ECO:0007669"/>
    <property type="project" value="InterPro"/>
</dbReference>
<keyword evidence="5" id="KW-0378">Hydrolase</keyword>
<comment type="similarity">
    <text evidence="2">Belongs to the glycosyl hydrolase 29 family.</text>
</comment>
<dbReference type="InterPro" id="IPR000933">
    <property type="entry name" value="Glyco_hydro_29"/>
</dbReference>
<evidence type="ECO:0000256" key="4">
    <source>
        <dbReference type="ARBA" id="ARBA00022729"/>
    </source>
</evidence>
<evidence type="ECO:0000313" key="10">
    <source>
        <dbReference type="Proteomes" id="UP000824002"/>
    </source>
</evidence>
<reference evidence="9" key="2">
    <citation type="journal article" date="2021" name="PeerJ">
        <title>Extensive microbial diversity within the chicken gut microbiome revealed by metagenomics and culture.</title>
        <authorList>
            <person name="Gilroy R."/>
            <person name="Ravi A."/>
            <person name="Getino M."/>
            <person name="Pursley I."/>
            <person name="Horton D.L."/>
            <person name="Alikhan N.F."/>
            <person name="Baker D."/>
            <person name="Gharbi K."/>
            <person name="Hall N."/>
            <person name="Watson M."/>
            <person name="Adriaenssens E.M."/>
            <person name="Foster-Nyarko E."/>
            <person name="Jarju S."/>
            <person name="Secka A."/>
            <person name="Antonio M."/>
            <person name="Oren A."/>
            <person name="Chaudhuri R.R."/>
            <person name="La Ragione R."/>
            <person name="Hildebrand F."/>
            <person name="Pallen M.J."/>
        </authorList>
    </citation>
    <scope>NUCLEOTIDE SEQUENCE</scope>
    <source>
        <strain evidence="9">CHK199-13235</strain>
    </source>
</reference>
<reference evidence="9" key="1">
    <citation type="submission" date="2020-10" db="EMBL/GenBank/DDBJ databases">
        <authorList>
            <person name="Gilroy R."/>
        </authorList>
    </citation>
    <scope>NUCLEOTIDE SEQUENCE</scope>
    <source>
        <strain evidence="9">CHK199-13235</strain>
    </source>
</reference>
<dbReference type="PRINTS" id="PR00741">
    <property type="entry name" value="GLHYDRLASE29"/>
</dbReference>
<organism evidence="9 10">
    <name type="scientific">Candidatus Merdivicinus excrementipullorum</name>
    <dbReference type="NCBI Taxonomy" id="2840867"/>
    <lineage>
        <taxon>Bacteria</taxon>
        <taxon>Bacillati</taxon>
        <taxon>Bacillota</taxon>
        <taxon>Clostridia</taxon>
        <taxon>Eubacteriales</taxon>
        <taxon>Oscillospiraceae</taxon>
        <taxon>Oscillospiraceae incertae sedis</taxon>
        <taxon>Candidatus Merdivicinus</taxon>
    </lineage>
</organism>
<evidence type="ECO:0000259" key="8">
    <source>
        <dbReference type="Pfam" id="PF01120"/>
    </source>
</evidence>
<dbReference type="Proteomes" id="UP000824002">
    <property type="component" value="Unassembled WGS sequence"/>
</dbReference>
<evidence type="ECO:0000256" key="3">
    <source>
        <dbReference type="ARBA" id="ARBA00012662"/>
    </source>
</evidence>
<dbReference type="Gene3D" id="3.20.20.80">
    <property type="entry name" value="Glycosidases"/>
    <property type="match status" value="1"/>
</dbReference>
<proteinExistence type="inferred from homology"/>
<accession>A0A9D1JZY5</accession>
<gene>
    <name evidence="9" type="ORF">IAB51_08120</name>
</gene>
<evidence type="ECO:0000256" key="7">
    <source>
        <dbReference type="PIRSR" id="PIRSR001092-1"/>
    </source>
</evidence>
<dbReference type="EMBL" id="DVJP01000053">
    <property type="protein sequence ID" value="HIS76760.1"/>
    <property type="molecule type" value="Genomic_DNA"/>
</dbReference>
<dbReference type="PIRSF" id="PIRSF001092">
    <property type="entry name" value="Alpha-L-fucosidase"/>
    <property type="match status" value="1"/>
</dbReference>
<protein>
    <recommendedName>
        <fullName evidence="3">alpha-L-fucosidase</fullName>
        <ecNumber evidence="3">3.2.1.51</ecNumber>
    </recommendedName>
</protein>
<dbReference type="GO" id="GO:0004560">
    <property type="term" value="F:alpha-L-fucosidase activity"/>
    <property type="evidence" value="ECO:0007669"/>
    <property type="project" value="InterPro"/>
</dbReference>
<dbReference type="SUPFAM" id="SSF51445">
    <property type="entry name" value="(Trans)glycosidases"/>
    <property type="match status" value="1"/>
</dbReference>
<dbReference type="InterPro" id="IPR016286">
    <property type="entry name" value="FUC_metazoa-typ"/>
</dbReference>
<name>A0A9D1JZY5_9FIRM</name>
<dbReference type="AlphaFoldDB" id="A0A9D1JZY5"/>
<dbReference type="PANTHER" id="PTHR10030">
    <property type="entry name" value="ALPHA-L-FUCOSIDASE"/>
    <property type="match status" value="1"/>
</dbReference>